<dbReference type="EMBL" id="LRGB01016100">
    <property type="protein sequence ID" value="KZR98704.1"/>
    <property type="molecule type" value="Genomic_DNA"/>
</dbReference>
<sequence>MDSNFHFMWLEEASTLCNPVAMIPLCVMSYVSVGKSIWIYVSISVMGPYLNAYCNIEKTTFEYKLCLLFSMTSNPIKEMSHVANYKHIISVWDNMDDSKKTLQSLRSRLFKKDARNKGCQEEDGVNAAFFAKKQEMPSQQSTYPQSSTACLPSQPPAQHSFGRGRGFRRRNCNYCGGKNHWERQCWTKKDHIENGIPNGSQLLQAQFAQFKPQRQS</sequence>
<name>A0A162D4M9_9CRUS</name>
<protein>
    <submittedName>
        <fullName evidence="2">Putative Copia protein (Gag-int-pol protein)</fullName>
    </submittedName>
</protein>
<dbReference type="InterPro" id="IPR036875">
    <property type="entry name" value="Znf_CCHC_sf"/>
</dbReference>
<gene>
    <name evidence="2" type="ORF">APZ42_005753</name>
</gene>
<dbReference type="AlphaFoldDB" id="A0A162D4M9"/>
<comment type="caution">
    <text evidence="2">The sequence shown here is derived from an EMBL/GenBank/DDBJ whole genome shotgun (WGS) entry which is preliminary data.</text>
</comment>
<feature type="region of interest" description="Disordered" evidence="1">
    <location>
        <begin position="140"/>
        <end position="164"/>
    </location>
</feature>
<dbReference type="GO" id="GO:0003676">
    <property type="term" value="F:nucleic acid binding"/>
    <property type="evidence" value="ECO:0007669"/>
    <property type="project" value="InterPro"/>
</dbReference>
<dbReference type="Proteomes" id="UP000076858">
    <property type="component" value="Unassembled WGS sequence"/>
</dbReference>
<dbReference type="SUPFAM" id="SSF57756">
    <property type="entry name" value="Retrovirus zinc finger-like domains"/>
    <property type="match status" value="1"/>
</dbReference>
<organism evidence="2 3">
    <name type="scientific">Daphnia magna</name>
    <dbReference type="NCBI Taxonomy" id="35525"/>
    <lineage>
        <taxon>Eukaryota</taxon>
        <taxon>Metazoa</taxon>
        <taxon>Ecdysozoa</taxon>
        <taxon>Arthropoda</taxon>
        <taxon>Crustacea</taxon>
        <taxon>Branchiopoda</taxon>
        <taxon>Diplostraca</taxon>
        <taxon>Cladocera</taxon>
        <taxon>Anomopoda</taxon>
        <taxon>Daphniidae</taxon>
        <taxon>Daphnia</taxon>
    </lineage>
</organism>
<evidence type="ECO:0000256" key="1">
    <source>
        <dbReference type="SAM" id="MobiDB-lite"/>
    </source>
</evidence>
<proteinExistence type="predicted"/>
<accession>A0A162D4M9</accession>
<evidence type="ECO:0000313" key="2">
    <source>
        <dbReference type="EMBL" id="KZR98704.1"/>
    </source>
</evidence>
<evidence type="ECO:0000313" key="3">
    <source>
        <dbReference type="Proteomes" id="UP000076858"/>
    </source>
</evidence>
<feature type="non-terminal residue" evidence="2">
    <location>
        <position position="216"/>
    </location>
</feature>
<reference evidence="2 3" key="1">
    <citation type="submission" date="2016-03" db="EMBL/GenBank/DDBJ databases">
        <title>EvidentialGene: Evidence-directed Construction of Genes on Genomes.</title>
        <authorList>
            <person name="Gilbert D.G."/>
            <person name="Choi J.-H."/>
            <person name="Mockaitis K."/>
            <person name="Colbourne J."/>
            <person name="Pfrender M."/>
        </authorList>
    </citation>
    <scope>NUCLEOTIDE SEQUENCE [LARGE SCALE GENOMIC DNA]</scope>
    <source>
        <strain evidence="2 3">Xinb3</strain>
        <tissue evidence="2">Complete organism</tissue>
    </source>
</reference>
<keyword evidence="3" id="KW-1185">Reference proteome</keyword>
<dbReference type="GO" id="GO:0008270">
    <property type="term" value="F:zinc ion binding"/>
    <property type="evidence" value="ECO:0007669"/>
    <property type="project" value="InterPro"/>
</dbReference>